<dbReference type="AlphaFoldDB" id="A0A1G2LBY1"/>
<dbReference type="EMBL" id="MHQS01000006">
    <property type="protein sequence ID" value="OHA09145.1"/>
    <property type="molecule type" value="Genomic_DNA"/>
</dbReference>
<reference evidence="1 2" key="1">
    <citation type="journal article" date="2016" name="Nat. Commun.">
        <title>Thousands of microbial genomes shed light on interconnected biogeochemical processes in an aquifer system.</title>
        <authorList>
            <person name="Anantharaman K."/>
            <person name="Brown C.T."/>
            <person name="Hug L.A."/>
            <person name="Sharon I."/>
            <person name="Castelle C.J."/>
            <person name="Probst A.J."/>
            <person name="Thomas B.C."/>
            <person name="Singh A."/>
            <person name="Wilkins M.J."/>
            <person name="Karaoz U."/>
            <person name="Brodie E.L."/>
            <person name="Williams K.H."/>
            <person name="Hubbard S.S."/>
            <person name="Banfield J.F."/>
        </authorList>
    </citation>
    <scope>NUCLEOTIDE SEQUENCE [LARGE SCALE GENOMIC DNA]</scope>
</reference>
<comment type="caution">
    <text evidence="1">The sequence shown here is derived from an EMBL/GenBank/DDBJ whole genome shotgun (WGS) entry which is preliminary data.</text>
</comment>
<protein>
    <recommendedName>
        <fullName evidence="3">DDH domain-containing protein</fullName>
    </recommendedName>
</protein>
<evidence type="ECO:0008006" key="3">
    <source>
        <dbReference type="Google" id="ProtNLM"/>
    </source>
</evidence>
<organism evidence="1 2">
    <name type="scientific">Candidatus Sungbacteria bacterium RIFCSPLOWO2_01_FULL_59_16</name>
    <dbReference type="NCBI Taxonomy" id="1802280"/>
    <lineage>
        <taxon>Bacteria</taxon>
        <taxon>Candidatus Sungiibacteriota</taxon>
    </lineage>
</organism>
<sequence>MDEALKSEIKNAAEQVAGASAIAIVLPDVHSPAVVAAAAAIAAGLRRVGKAVSLFGPPTEPGRTPAPWGFSADGEEPLREFILSFDLARSPIKELRYEKSQNRLDVILAPTGGRIRREDVTFRSGALRYDLAIAVGLGRPEAAARSIARVPELIHERQVVGIDSNPQNTRWAETNLVPAADASPPTPTLAELAHALLAALGSPADDAEIATALLAALAAESNWFRTPARPEVFSLAADLVRRGADQALVRRSASPSLSHLKLAARACVRSRLDAATDTLWATLIPDDFEKTETGEADLAPALTAFTGFLPLTGRTLLLWQTEAGGAVRALTAGDGLGELAGLRPLAPVLTKFEARVLDRTFASFAEAEVVLARLLDRTDAIE</sequence>
<dbReference type="SUPFAM" id="SSF64182">
    <property type="entry name" value="DHH phosphoesterases"/>
    <property type="match status" value="1"/>
</dbReference>
<accession>A0A1G2LBY1</accession>
<dbReference type="STRING" id="1802280.A3B37_01215"/>
<dbReference type="Proteomes" id="UP000176705">
    <property type="component" value="Unassembled WGS sequence"/>
</dbReference>
<proteinExistence type="predicted"/>
<dbReference type="InterPro" id="IPR038763">
    <property type="entry name" value="DHH_sf"/>
</dbReference>
<gene>
    <name evidence="1" type="ORF">A3B37_01215</name>
</gene>
<evidence type="ECO:0000313" key="1">
    <source>
        <dbReference type="EMBL" id="OHA09145.1"/>
    </source>
</evidence>
<evidence type="ECO:0000313" key="2">
    <source>
        <dbReference type="Proteomes" id="UP000176705"/>
    </source>
</evidence>
<name>A0A1G2LBY1_9BACT</name>
<dbReference type="Gene3D" id="3.90.1640.10">
    <property type="entry name" value="inorganic pyrophosphatase (n-terminal core)"/>
    <property type="match status" value="1"/>
</dbReference>